<evidence type="ECO:0000259" key="1">
    <source>
        <dbReference type="PROSITE" id="PS51746"/>
    </source>
</evidence>
<organism evidence="2 3">
    <name type="scientific">Couchioplanes caeruleus</name>
    <dbReference type="NCBI Taxonomy" id="56438"/>
    <lineage>
        <taxon>Bacteria</taxon>
        <taxon>Bacillati</taxon>
        <taxon>Actinomycetota</taxon>
        <taxon>Actinomycetes</taxon>
        <taxon>Micromonosporales</taxon>
        <taxon>Micromonosporaceae</taxon>
        <taxon>Couchioplanes</taxon>
    </lineage>
</organism>
<feature type="domain" description="PPM-type phosphatase" evidence="1">
    <location>
        <begin position="1"/>
        <end position="230"/>
    </location>
</feature>
<reference evidence="2 3" key="1">
    <citation type="submission" date="2018-11" db="EMBL/GenBank/DDBJ databases">
        <title>Sequencing the genomes of 1000 actinobacteria strains.</title>
        <authorList>
            <person name="Klenk H.-P."/>
        </authorList>
    </citation>
    <scope>NUCLEOTIDE SEQUENCE [LARGE SCALE GENOMIC DNA]</scope>
    <source>
        <strain evidence="2 3">DSM 43634</strain>
    </source>
</reference>
<dbReference type="InterPro" id="IPR001932">
    <property type="entry name" value="PPM-type_phosphatase-like_dom"/>
</dbReference>
<dbReference type="Pfam" id="PF13672">
    <property type="entry name" value="PP2C_2"/>
    <property type="match status" value="1"/>
</dbReference>
<evidence type="ECO:0000313" key="2">
    <source>
        <dbReference type="EMBL" id="ROP34363.1"/>
    </source>
</evidence>
<dbReference type="CDD" id="cd00143">
    <property type="entry name" value="PP2Cc"/>
    <property type="match status" value="1"/>
</dbReference>
<evidence type="ECO:0000313" key="3">
    <source>
        <dbReference type="Proteomes" id="UP000271683"/>
    </source>
</evidence>
<dbReference type="InterPro" id="IPR036457">
    <property type="entry name" value="PPM-type-like_dom_sf"/>
</dbReference>
<gene>
    <name evidence="2" type="ORF">EDD30_7444</name>
</gene>
<dbReference type="Gene3D" id="3.60.40.10">
    <property type="entry name" value="PPM-type phosphatase domain"/>
    <property type="match status" value="1"/>
</dbReference>
<accession>A0A3N1GVR1</accession>
<dbReference type="SUPFAM" id="SSF81606">
    <property type="entry name" value="PP2C-like"/>
    <property type="match status" value="1"/>
</dbReference>
<dbReference type="Proteomes" id="UP000271683">
    <property type="component" value="Unassembled WGS sequence"/>
</dbReference>
<dbReference type="AlphaFoldDB" id="A0A3N1GVR1"/>
<name>A0A3N1GVR1_9ACTN</name>
<dbReference type="GO" id="GO:0004722">
    <property type="term" value="F:protein serine/threonine phosphatase activity"/>
    <property type="evidence" value="ECO:0007669"/>
    <property type="project" value="InterPro"/>
</dbReference>
<dbReference type="PANTHER" id="PTHR47992">
    <property type="entry name" value="PROTEIN PHOSPHATASE"/>
    <property type="match status" value="1"/>
</dbReference>
<protein>
    <submittedName>
        <fullName evidence="2">Serine/threonine protein phosphatase PrpC</fullName>
    </submittedName>
</protein>
<sequence length="231" mass="23868">MMTVTADGRTHVGLVRKRNEDAHLVGRHLLAVADGLGGHVAGDVASSTAIDAVRAFDRPIAPADLAVHLGRAVAAANDALLEVTSARPECAGMGTTLVGLAWAGNIAIVVNIGDSRAYLLRGGELRQISEDHVYGNLVGGAERVPELPGRLSRFLDGRRDGRSPDLVPLVVLPGDRLLLCSDGLSNPVPDGTIAAALGRPARAGDVAERLVALALERGGPDNVTVVVADVE</sequence>
<dbReference type="EMBL" id="RJKL01000001">
    <property type="protein sequence ID" value="ROP34363.1"/>
    <property type="molecule type" value="Genomic_DNA"/>
</dbReference>
<dbReference type="SMART" id="SM00332">
    <property type="entry name" value="PP2Cc"/>
    <property type="match status" value="1"/>
</dbReference>
<comment type="caution">
    <text evidence="2">The sequence shown here is derived from an EMBL/GenBank/DDBJ whole genome shotgun (WGS) entry which is preliminary data.</text>
</comment>
<dbReference type="InterPro" id="IPR015655">
    <property type="entry name" value="PP2C"/>
</dbReference>
<dbReference type="SMART" id="SM00331">
    <property type="entry name" value="PP2C_SIG"/>
    <property type="match status" value="1"/>
</dbReference>
<proteinExistence type="predicted"/>
<dbReference type="PROSITE" id="PS51746">
    <property type="entry name" value="PPM_2"/>
    <property type="match status" value="1"/>
</dbReference>